<evidence type="ECO:0000313" key="1">
    <source>
        <dbReference type="EMBL" id="WGZ89448.1"/>
    </source>
</evidence>
<evidence type="ECO:0008006" key="2">
    <source>
        <dbReference type="Google" id="ProtNLM"/>
    </source>
</evidence>
<name>A0AA95KJ05_9GAMM</name>
<protein>
    <recommendedName>
        <fullName evidence="2">Coenzyme Q (Ubiquinone) biosynthesis protein Coq4</fullName>
    </recommendedName>
</protein>
<dbReference type="EMBL" id="CP124755">
    <property type="protein sequence ID" value="WGZ89448.1"/>
    <property type="molecule type" value="Genomic_DNA"/>
</dbReference>
<sequence>MKGTAAIHTSVKQEWRERLLRNGVAAYYPLYALFRKNQSSWQLDSHTLLTYPTNSLGYALGLFLSQHQFELYDKCENHDIFHVILNYDINVLDELKLVFCLLGNGRYTATNFLASIAGILLYPEHITDFKHAYLRGRKLPLFHSKHFIAYLSQPFNLWQL</sequence>
<dbReference type="AlphaFoldDB" id="A0AA95KJ05"/>
<proteinExistence type="predicted"/>
<gene>
    <name evidence="1" type="ORF">QJT80_07970</name>
</gene>
<organism evidence="1">
    <name type="scientific">Candidatus Thiocaldithrix dubininis</name>
    <dbReference type="NCBI Taxonomy" id="3080823"/>
    <lineage>
        <taxon>Bacteria</taxon>
        <taxon>Pseudomonadati</taxon>
        <taxon>Pseudomonadota</taxon>
        <taxon>Gammaproteobacteria</taxon>
        <taxon>Thiotrichales</taxon>
        <taxon>Thiotrichaceae</taxon>
        <taxon>Candidatus Thiocaldithrix</taxon>
    </lineage>
</organism>
<reference evidence="1" key="2">
    <citation type="submission" date="2023-04" db="EMBL/GenBank/DDBJ databases">
        <authorList>
            <person name="Beletskiy A.V."/>
            <person name="Mardanov A.V."/>
            <person name="Ravin N.V."/>
        </authorList>
    </citation>
    <scope>NUCLEOTIDE SEQUENCE</scope>
    <source>
        <strain evidence="1">GKL-01</strain>
    </source>
</reference>
<accession>A0AA95KJ05</accession>
<reference evidence="1" key="1">
    <citation type="journal article" date="2023" name="Int. J. Mol. Sci.">
        <title>Metagenomics Revealed a New Genus 'Candidatus Thiocaldithrix dubininis' gen. nov., sp. nov. and a New Species 'Candidatus Thiothrix putei' sp. nov. in the Family Thiotrichaceae, Some Members of Which Have Traits of Both Na+- and H+-Motive Energetics.</title>
        <authorList>
            <person name="Ravin N.V."/>
            <person name="Muntyan M.S."/>
            <person name="Smolyakov D.D."/>
            <person name="Rudenko T.S."/>
            <person name="Beletsky A.V."/>
            <person name="Mardanov A.V."/>
            <person name="Grabovich M.Y."/>
        </authorList>
    </citation>
    <scope>NUCLEOTIDE SEQUENCE</scope>
    <source>
        <strain evidence="1">GKL-01</strain>
    </source>
</reference>
<dbReference type="Proteomes" id="UP001300672">
    <property type="component" value="Chromosome"/>
</dbReference>
<dbReference type="KEGG" id="tdu:QJT80_07970"/>